<sequence length="384" mass="40297">MSPQWSTAELHAWAYLSRVAEPPCPELAALVRRVGPVEATDRVRRGQVDDRLGKRTEGRREIDRAAADLELLDRCGGRLVTVDDDEWPLLAFAGFDGVGVPVKPDCHPPMVLWVRGPARLDDTTGRSAAIVGTRAATAYGEHVAADLAAGLTERDAAVISGGAYGIDGAAHRASLACDGLTVAVLAGGIDVPYPAGHSALLHRIGGNGLLITEYPPETRPARSRFLTRNRLVAALAGATVVVEAGLRSGAANTASWARLLGRPVGAVPGPVTSAASAGCHALLRAGGELVTRADEIIELVGRMGELADEPAHPETPLDGLDALERQVYEALPGRGMTTVDEIAVAAGLAPARVLGPLAMLEVAGLVQRCDGRWRLARRSKRIAR</sequence>
<dbReference type="PANTHER" id="PTHR43022:SF1">
    <property type="entry name" value="PROTEIN SMF"/>
    <property type="match status" value="1"/>
</dbReference>
<accession>A0ABS5RIW2</accession>
<keyword evidence="5" id="KW-1185">Reference proteome</keyword>
<comment type="similarity">
    <text evidence="1">Belongs to the DprA/Smf family.</text>
</comment>
<dbReference type="Pfam" id="PF02481">
    <property type="entry name" value="DNA_processg_A"/>
    <property type="match status" value="1"/>
</dbReference>
<proteinExistence type="inferred from homology"/>
<comment type="caution">
    <text evidence="4">The sequence shown here is derived from an EMBL/GenBank/DDBJ whole genome shotgun (WGS) entry which is preliminary data.</text>
</comment>
<feature type="domain" description="DprA winged helix" evidence="3">
    <location>
        <begin position="313"/>
        <end position="371"/>
    </location>
</feature>
<dbReference type="RefSeq" id="WP_214093065.1">
    <property type="nucleotide sequence ID" value="NZ_JAHCLR010000020.1"/>
</dbReference>
<evidence type="ECO:0000313" key="4">
    <source>
        <dbReference type="EMBL" id="MBS9534191.1"/>
    </source>
</evidence>
<dbReference type="InterPro" id="IPR036388">
    <property type="entry name" value="WH-like_DNA-bd_sf"/>
</dbReference>
<dbReference type="SUPFAM" id="SSF102405">
    <property type="entry name" value="MCP/YpsA-like"/>
    <property type="match status" value="1"/>
</dbReference>
<dbReference type="Gene3D" id="3.40.50.450">
    <property type="match status" value="1"/>
</dbReference>
<dbReference type="PANTHER" id="PTHR43022">
    <property type="entry name" value="PROTEIN SMF"/>
    <property type="match status" value="1"/>
</dbReference>
<organism evidence="4 5">
    <name type="scientific">Mycolicibacter acidiphilus</name>
    <dbReference type="NCBI Taxonomy" id="2835306"/>
    <lineage>
        <taxon>Bacteria</taxon>
        <taxon>Bacillati</taxon>
        <taxon>Actinomycetota</taxon>
        <taxon>Actinomycetes</taxon>
        <taxon>Mycobacteriales</taxon>
        <taxon>Mycobacteriaceae</taxon>
        <taxon>Mycolicibacter</taxon>
    </lineage>
</organism>
<dbReference type="EMBL" id="JAHCLR010000020">
    <property type="protein sequence ID" value="MBS9534191.1"/>
    <property type="molecule type" value="Genomic_DNA"/>
</dbReference>
<reference evidence="4 5" key="1">
    <citation type="submission" date="2021-05" db="EMBL/GenBank/DDBJ databases">
        <title>Mycobacterium acidophilum sp. nov., an extremely acid-tolerant member of the genus Mycobacterium.</title>
        <authorList>
            <person name="Xia J."/>
        </authorList>
    </citation>
    <scope>NUCLEOTIDE SEQUENCE [LARGE SCALE GENOMIC DNA]</scope>
    <source>
        <strain evidence="4 5">M1</strain>
    </source>
</reference>
<dbReference type="InterPro" id="IPR036390">
    <property type="entry name" value="WH_DNA-bd_sf"/>
</dbReference>
<dbReference type="Gene3D" id="1.10.10.10">
    <property type="entry name" value="Winged helix-like DNA-binding domain superfamily/Winged helix DNA-binding domain"/>
    <property type="match status" value="1"/>
</dbReference>
<gene>
    <name evidence="4" type="primary">dprA</name>
    <name evidence="4" type="ORF">KIH27_11395</name>
</gene>
<name>A0ABS5RIW2_9MYCO</name>
<dbReference type="Proteomes" id="UP001519535">
    <property type="component" value="Unassembled WGS sequence"/>
</dbReference>
<evidence type="ECO:0000313" key="5">
    <source>
        <dbReference type="Proteomes" id="UP001519535"/>
    </source>
</evidence>
<dbReference type="InterPro" id="IPR003488">
    <property type="entry name" value="DprA"/>
</dbReference>
<protein>
    <submittedName>
        <fullName evidence="4">DNA-processing protein DprA</fullName>
    </submittedName>
</protein>
<dbReference type="NCBIfam" id="TIGR00732">
    <property type="entry name" value="dprA"/>
    <property type="match status" value="1"/>
</dbReference>
<evidence type="ECO:0000256" key="1">
    <source>
        <dbReference type="ARBA" id="ARBA00006525"/>
    </source>
</evidence>
<evidence type="ECO:0000259" key="2">
    <source>
        <dbReference type="Pfam" id="PF02481"/>
    </source>
</evidence>
<dbReference type="Pfam" id="PF17782">
    <property type="entry name" value="WHD_DprA"/>
    <property type="match status" value="1"/>
</dbReference>
<feature type="domain" description="Smf/DprA SLOG" evidence="2">
    <location>
        <begin position="80"/>
        <end position="300"/>
    </location>
</feature>
<dbReference type="InterPro" id="IPR041614">
    <property type="entry name" value="DprA_WH"/>
</dbReference>
<dbReference type="SUPFAM" id="SSF46785">
    <property type="entry name" value="Winged helix' DNA-binding domain"/>
    <property type="match status" value="1"/>
</dbReference>
<evidence type="ECO:0000259" key="3">
    <source>
        <dbReference type="Pfam" id="PF17782"/>
    </source>
</evidence>
<dbReference type="InterPro" id="IPR057666">
    <property type="entry name" value="DrpA_SLOG"/>
</dbReference>